<keyword evidence="5" id="KW-0676">Redox-active center</keyword>
<feature type="transmembrane region" description="Helical" evidence="6">
    <location>
        <begin position="9"/>
        <end position="28"/>
    </location>
</feature>
<evidence type="ECO:0000256" key="3">
    <source>
        <dbReference type="ARBA" id="ARBA00023002"/>
    </source>
</evidence>
<proteinExistence type="inferred from homology"/>
<comment type="similarity">
    <text evidence="1">Belongs to the thioredoxin family. DsbA subfamily.</text>
</comment>
<evidence type="ECO:0000256" key="2">
    <source>
        <dbReference type="ARBA" id="ARBA00022729"/>
    </source>
</evidence>
<evidence type="ECO:0000256" key="6">
    <source>
        <dbReference type="SAM" id="Phobius"/>
    </source>
</evidence>
<keyword evidence="6" id="KW-0472">Membrane</keyword>
<comment type="caution">
    <text evidence="8">The sequence shown here is derived from an EMBL/GenBank/DDBJ whole genome shotgun (WGS) entry which is preliminary data.</text>
</comment>
<keyword evidence="6" id="KW-1133">Transmembrane helix</keyword>
<dbReference type="AlphaFoldDB" id="A0A2M8FFK4"/>
<dbReference type="InterPro" id="IPR036249">
    <property type="entry name" value="Thioredoxin-like_sf"/>
</dbReference>
<dbReference type="SUPFAM" id="SSF52833">
    <property type="entry name" value="Thioredoxin-like"/>
    <property type="match status" value="1"/>
</dbReference>
<dbReference type="GO" id="GO:0016491">
    <property type="term" value="F:oxidoreductase activity"/>
    <property type="evidence" value="ECO:0007669"/>
    <property type="project" value="UniProtKB-KW"/>
</dbReference>
<evidence type="ECO:0000313" key="9">
    <source>
        <dbReference type="Proteomes" id="UP000230391"/>
    </source>
</evidence>
<accession>A0A2M8FFK4</accession>
<dbReference type="PANTHER" id="PTHR13887">
    <property type="entry name" value="GLUTATHIONE S-TRANSFERASE KAPPA"/>
    <property type="match status" value="1"/>
</dbReference>
<feature type="domain" description="Thioredoxin" evidence="7">
    <location>
        <begin position="33"/>
        <end position="234"/>
    </location>
</feature>
<dbReference type="InterPro" id="IPR013766">
    <property type="entry name" value="Thioredoxin_domain"/>
</dbReference>
<evidence type="ECO:0000256" key="1">
    <source>
        <dbReference type="ARBA" id="ARBA00005791"/>
    </source>
</evidence>
<keyword evidence="3" id="KW-0560">Oxidoreductase</keyword>
<dbReference type="Proteomes" id="UP000230391">
    <property type="component" value="Unassembled WGS sequence"/>
</dbReference>
<sequence length="246" mass="26624">MQPNSTSSLAIPVAIIAGFALIAAAIFFSGDSTPNASPKESNTVPATTTKTVVRPVDETDNIKGNPNAPIMVVEYSDYDCPYCKIFDETMNKIMDDYGVTGKVAWVYRQFPIVQLHPNTARISEAAYCVAELGGNDAFWKFSKEVFDSREVNVQTDMTQLPIFAEKAGVNRAEFNTCLDSRKFQDKVQQSVAEAAAAGANGTPYSIVIVGNQQAVIEGAQPYTVVKQIIDNLVAQLNGNDAPNQAE</sequence>
<dbReference type="Pfam" id="PF13462">
    <property type="entry name" value="Thioredoxin_4"/>
    <property type="match status" value="1"/>
</dbReference>
<keyword evidence="6" id="KW-0812">Transmembrane</keyword>
<keyword evidence="2" id="KW-0732">Signal</keyword>
<evidence type="ECO:0000256" key="5">
    <source>
        <dbReference type="ARBA" id="ARBA00023284"/>
    </source>
</evidence>
<protein>
    <recommendedName>
        <fullName evidence="7">Thioredoxin domain-containing protein</fullName>
    </recommendedName>
</protein>
<evidence type="ECO:0000256" key="4">
    <source>
        <dbReference type="ARBA" id="ARBA00023157"/>
    </source>
</evidence>
<evidence type="ECO:0000313" key="8">
    <source>
        <dbReference type="EMBL" id="PJC56420.1"/>
    </source>
</evidence>
<gene>
    <name evidence="8" type="ORF">CO026_00370</name>
</gene>
<dbReference type="EMBL" id="PFRD01000022">
    <property type="protein sequence ID" value="PJC56420.1"/>
    <property type="molecule type" value="Genomic_DNA"/>
</dbReference>
<reference evidence="9" key="1">
    <citation type="submission" date="2017-09" db="EMBL/GenBank/DDBJ databases">
        <title>Depth-based differentiation of microbial function through sediment-hosted aquifers and enrichment of novel symbionts in the deep terrestrial subsurface.</title>
        <authorList>
            <person name="Probst A.J."/>
            <person name="Ladd B."/>
            <person name="Jarett J.K."/>
            <person name="Geller-Mcgrath D.E."/>
            <person name="Sieber C.M.K."/>
            <person name="Emerson J.B."/>
            <person name="Anantharaman K."/>
            <person name="Thomas B.C."/>
            <person name="Malmstrom R."/>
            <person name="Stieglmeier M."/>
            <person name="Klingl A."/>
            <person name="Woyke T."/>
            <person name="Ryan C.M."/>
            <person name="Banfield J.F."/>
        </authorList>
    </citation>
    <scope>NUCLEOTIDE SEQUENCE [LARGE SCALE GENOMIC DNA]</scope>
</reference>
<evidence type="ECO:0000259" key="7">
    <source>
        <dbReference type="PROSITE" id="PS51352"/>
    </source>
</evidence>
<keyword evidence="4" id="KW-1015">Disulfide bond</keyword>
<dbReference type="PROSITE" id="PS51352">
    <property type="entry name" value="THIOREDOXIN_2"/>
    <property type="match status" value="1"/>
</dbReference>
<dbReference type="InterPro" id="IPR012336">
    <property type="entry name" value="Thioredoxin-like_fold"/>
</dbReference>
<name>A0A2M8FFK4_9BACT</name>
<dbReference type="Gene3D" id="3.40.30.10">
    <property type="entry name" value="Glutaredoxin"/>
    <property type="match status" value="1"/>
</dbReference>
<dbReference type="PANTHER" id="PTHR13887:SF14">
    <property type="entry name" value="DISULFIDE BOND FORMATION PROTEIN D"/>
    <property type="match status" value="1"/>
</dbReference>
<organism evidence="8 9">
    <name type="scientific">Candidatus Kaiserbacteria bacterium CG_4_9_14_0_2_um_filter_41_32</name>
    <dbReference type="NCBI Taxonomy" id="1974601"/>
    <lineage>
        <taxon>Bacteria</taxon>
        <taxon>Candidatus Kaiseribacteriota</taxon>
    </lineage>
</organism>